<name>A0A133UB94_9EURY</name>
<dbReference type="EMBL" id="LHXM01000023">
    <property type="protein sequence ID" value="KXA91448.1"/>
    <property type="molecule type" value="Genomic_DNA"/>
</dbReference>
<organism evidence="2 3">
    <name type="scientific">candidate division MSBL1 archaeon SCGC-AAA259D18</name>
    <dbReference type="NCBI Taxonomy" id="1698262"/>
    <lineage>
        <taxon>Archaea</taxon>
        <taxon>Methanobacteriati</taxon>
        <taxon>Methanobacteriota</taxon>
        <taxon>candidate division MSBL1</taxon>
    </lineage>
</organism>
<gene>
    <name evidence="2" type="ORF">AKJ63_01475</name>
</gene>
<reference evidence="2 3" key="1">
    <citation type="journal article" date="2016" name="Sci. Rep.">
        <title>Metabolic traits of an uncultured archaeal lineage -MSBL1- from brine pools of the Red Sea.</title>
        <authorList>
            <person name="Mwirichia R."/>
            <person name="Alam I."/>
            <person name="Rashid M."/>
            <person name="Vinu M."/>
            <person name="Ba-Alawi W."/>
            <person name="Anthony Kamau A."/>
            <person name="Kamanda Ngugi D."/>
            <person name="Goker M."/>
            <person name="Klenk H.P."/>
            <person name="Bajic V."/>
            <person name="Stingl U."/>
        </authorList>
    </citation>
    <scope>NUCLEOTIDE SEQUENCE [LARGE SCALE GENOMIC DNA]</scope>
    <source>
        <strain evidence="2">SCGC-AAA259D18</strain>
    </source>
</reference>
<keyword evidence="1" id="KW-0175">Coiled coil</keyword>
<evidence type="ECO:0000313" key="3">
    <source>
        <dbReference type="Proteomes" id="UP000070195"/>
    </source>
</evidence>
<evidence type="ECO:0000313" key="2">
    <source>
        <dbReference type="EMBL" id="KXA91448.1"/>
    </source>
</evidence>
<keyword evidence="3" id="KW-1185">Reference proteome</keyword>
<feature type="coiled-coil region" evidence="1">
    <location>
        <begin position="9"/>
        <end position="40"/>
    </location>
</feature>
<evidence type="ECO:0000256" key="1">
    <source>
        <dbReference type="SAM" id="Coils"/>
    </source>
</evidence>
<protein>
    <submittedName>
        <fullName evidence="2">Uncharacterized protein</fullName>
    </submittedName>
</protein>
<dbReference type="AlphaFoldDB" id="A0A133UB94"/>
<sequence length="68" mass="8003">MYDLEINPVEDYMVIIRSLNDRISKIEKEIKEKAEETEETMLIKSILGFSYFSAMQVVMRVRASVRKS</sequence>
<proteinExistence type="predicted"/>
<comment type="caution">
    <text evidence="2">The sequence shown here is derived from an EMBL/GenBank/DDBJ whole genome shotgun (WGS) entry which is preliminary data.</text>
</comment>
<accession>A0A133UB94</accession>
<dbReference type="Proteomes" id="UP000070195">
    <property type="component" value="Unassembled WGS sequence"/>
</dbReference>